<feature type="compositionally biased region" description="Acidic residues" evidence="1">
    <location>
        <begin position="66"/>
        <end position="82"/>
    </location>
</feature>
<reference evidence="3" key="1">
    <citation type="submission" date="2022-10" db="EMBL/GenBank/DDBJ databases">
        <authorList>
            <person name="Hyden B.L."/>
            <person name="Feng K."/>
            <person name="Yates T."/>
            <person name="Jawdy S."/>
            <person name="Smart L.B."/>
            <person name="Muchero W."/>
        </authorList>
    </citation>
    <scope>NUCLEOTIDE SEQUENCE</scope>
    <source>
        <tissue evidence="3">Shoot tip</tissue>
    </source>
</reference>
<keyword evidence="2" id="KW-1133">Transmembrane helix</keyword>
<evidence type="ECO:0000313" key="3">
    <source>
        <dbReference type="EMBL" id="KAJ6365912.1"/>
    </source>
</evidence>
<keyword evidence="2" id="KW-0812">Transmembrane</keyword>
<feature type="region of interest" description="Disordered" evidence="1">
    <location>
        <begin position="127"/>
        <end position="147"/>
    </location>
</feature>
<evidence type="ECO:0000313" key="4">
    <source>
        <dbReference type="Proteomes" id="UP001141253"/>
    </source>
</evidence>
<name>A0ABQ9AWF5_9ROSI</name>
<reference evidence="3" key="2">
    <citation type="journal article" date="2023" name="Int. J. Mol. Sci.">
        <title>De Novo Assembly and Annotation of 11 Diverse Shrub Willow (Salix) Genomes Reveals Novel Gene Organization in Sex-Linked Regions.</title>
        <authorList>
            <person name="Hyden B."/>
            <person name="Feng K."/>
            <person name="Yates T.B."/>
            <person name="Jawdy S."/>
            <person name="Cereghino C."/>
            <person name="Smart L.B."/>
            <person name="Muchero W."/>
        </authorList>
    </citation>
    <scope>NUCLEOTIDE SEQUENCE</scope>
    <source>
        <tissue evidence="3">Shoot tip</tissue>
    </source>
</reference>
<sequence>MVFFISCIKAFRELSFIGKEQLKHLHGIYKFPCWCLIAVFLLLMILVMMRVNQMIVQAGSVEETCSESEVEDDNDAVNEEEWTSSAEAKSDCSDDDAVDLEANAEAALKKLLPCSLEEFEKRVPGECESSSKSMKNESAGTSETSKRPLHKGNFFQLALHCAFFSIL</sequence>
<comment type="caution">
    <text evidence="3">The sequence shown here is derived from an EMBL/GenBank/DDBJ whole genome shotgun (WGS) entry which is preliminary data.</text>
</comment>
<dbReference type="Proteomes" id="UP001141253">
    <property type="component" value="Chromosome 7"/>
</dbReference>
<dbReference type="EMBL" id="JAPFFI010000014">
    <property type="protein sequence ID" value="KAJ6365912.1"/>
    <property type="molecule type" value="Genomic_DNA"/>
</dbReference>
<organism evidence="3 4">
    <name type="scientific">Salix suchowensis</name>
    <dbReference type="NCBI Taxonomy" id="1278906"/>
    <lineage>
        <taxon>Eukaryota</taxon>
        <taxon>Viridiplantae</taxon>
        <taxon>Streptophyta</taxon>
        <taxon>Embryophyta</taxon>
        <taxon>Tracheophyta</taxon>
        <taxon>Spermatophyta</taxon>
        <taxon>Magnoliopsida</taxon>
        <taxon>eudicotyledons</taxon>
        <taxon>Gunneridae</taxon>
        <taxon>Pentapetalae</taxon>
        <taxon>rosids</taxon>
        <taxon>fabids</taxon>
        <taxon>Malpighiales</taxon>
        <taxon>Salicaceae</taxon>
        <taxon>Saliceae</taxon>
        <taxon>Salix</taxon>
    </lineage>
</organism>
<feature type="region of interest" description="Disordered" evidence="1">
    <location>
        <begin position="66"/>
        <end position="94"/>
    </location>
</feature>
<evidence type="ECO:0000256" key="1">
    <source>
        <dbReference type="SAM" id="MobiDB-lite"/>
    </source>
</evidence>
<keyword evidence="4" id="KW-1185">Reference proteome</keyword>
<feature type="compositionally biased region" description="Polar residues" evidence="1">
    <location>
        <begin position="128"/>
        <end position="143"/>
    </location>
</feature>
<gene>
    <name evidence="3" type="ORF">OIU77_002469</name>
</gene>
<evidence type="ECO:0000256" key="2">
    <source>
        <dbReference type="SAM" id="Phobius"/>
    </source>
</evidence>
<feature type="transmembrane region" description="Helical" evidence="2">
    <location>
        <begin position="28"/>
        <end position="47"/>
    </location>
</feature>
<accession>A0ABQ9AWF5</accession>
<protein>
    <submittedName>
        <fullName evidence="3">Uncharacterized protein</fullName>
    </submittedName>
</protein>
<keyword evidence="2" id="KW-0472">Membrane</keyword>
<proteinExistence type="predicted"/>